<protein>
    <submittedName>
        <fullName evidence="1">Uncharacterized protein</fullName>
    </submittedName>
</protein>
<sequence>HPEPSRAGMHHEQCSLYPGQDVTAIYLKGDPARRN</sequence>
<accession>A0A392PWF5</accession>
<dbReference type="AlphaFoldDB" id="A0A392PWF5"/>
<evidence type="ECO:0000313" key="2">
    <source>
        <dbReference type="Proteomes" id="UP000265520"/>
    </source>
</evidence>
<name>A0A392PWF5_9FABA</name>
<organism evidence="1 2">
    <name type="scientific">Trifolium medium</name>
    <dbReference type="NCBI Taxonomy" id="97028"/>
    <lineage>
        <taxon>Eukaryota</taxon>
        <taxon>Viridiplantae</taxon>
        <taxon>Streptophyta</taxon>
        <taxon>Embryophyta</taxon>
        <taxon>Tracheophyta</taxon>
        <taxon>Spermatophyta</taxon>
        <taxon>Magnoliopsida</taxon>
        <taxon>eudicotyledons</taxon>
        <taxon>Gunneridae</taxon>
        <taxon>Pentapetalae</taxon>
        <taxon>rosids</taxon>
        <taxon>fabids</taxon>
        <taxon>Fabales</taxon>
        <taxon>Fabaceae</taxon>
        <taxon>Papilionoideae</taxon>
        <taxon>50 kb inversion clade</taxon>
        <taxon>NPAAA clade</taxon>
        <taxon>Hologalegina</taxon>
        <taxon>IRL clade</taxon>
        <taxon>Trifolieae</taxon>
        <taxon>Trifolium</taxon>
    </lineage>
</organism>
<dbReference type="EMBL" id="LXQA010099035">
    <property type="protein sequence ID" value="MCI16017.1"/>
    <property type="molecule type" value="Genomic_DNA"/>
</dbReference>
<feature type="non-terminal residue" evidence="1">
    <location>
        <position position="1"/>
    </location>
</feature>
<dbReference type="Proteomes" id="UP000265520">
    <property type="component" value="Unassembled WGS sequence"/>
</dbReference>
<comment type="caution">
    <text evidence="1">The sequence shown here is derived from an EMBL/GenBank/DDBJ whole genome shotgun (WGS) entry which is preliminary data.</text>
</comment>
<keyword evidence="2" id="KW-1185">Reference proteome</keyword>
<evidence type="ECO:0000313" key="1">
    <source>
        <dbReference type="EMBL" id="MCI16017.1"/>
    </source>
</evidence>
<reference evidence="1 2" key="1">
    <citation type="journal article" date="2018" name="Front. Plant Sci.">
        <title>Red Clover (Trifolium pratense) and Zigzag Clover (T. medium) - A Picture of Genomic Similarities and Differences.</title>
        <authorList>
            <person name="Dluhosova J."/>
            <person name="Istvanek J."/>
            <person name="Nedelnik J."/>
            <person name="Repkova J."/>
        </authorList>
    </citation>
    <scope>NUCLEOTIDE SEQUENCE [LARGE SCALE GENOMIC DNA]</scope>
    <source>
        <strain evidence="2">cv. 10/8</strain>
        <tissue evidence="1">Leaf</tissue>
    </source>
</reference>
<proteinExistence type="predicted"/>